<dbReference type="InterPro" id="IPR000425">
    <property type="entry name" value="MIP"/>
</dbReference>
<dbReference type="STRING" id="46731.A0A3M6UIS2"/>
<comment type="caution">
    <text evidence="10">The sequence shown here is derived from an EMBL/GenBank/DDBJ whole genome shotgun (WGS) entry which is preliminary data.</text>
</comment>
<feature type="transmembrane region" description="Helical" evidence="9">
    <location>
        <begin position="89"/>
        <end position="114"/>
    </location>
</feature>
<evidence type="ECO:0000256" key="4">
    <source>
        <dbReference type="ARBA" id="ARBA00022475"/>
    </source>
</evidence>
<dbReference type="EMBL" id="RCHS01001430">
    <property type="protein sequence ID" value="RMX53469.1"/>
    <property type="molecule type" value="Genomic_DNA"/>
</dbReference>
<dbReference type="InterPro" id="IPR022357">
    <property type="entry name" value="MIP_CS"/>
</dbReference>
<evidence type="ECO:0000256" key="3">
    <source>
        <dbReference type="ARBA" id="ARBA00022448"/>
    </source>
</evidence>
<gene>
    <name evidence="10" type="ORF">pdam_00013273</name>
</gene>
<evidence type="ECO:0000256" key="2">
    <source>
        <dbReference type="ARBA" id="ARBA00006175"/>
    </source>
</evidence>
<feature type="transmembrane region" description="Helical" evidence="9">
    <location>
        <begin position="134"/>
        <end position="154"/>
    </location>
</feature>
<evidence type="ECO:0000313" key="10">
    <source>
        <dbReference type="EMBL" id="RMX53469.1"/>
    </source>
</evidence>
<dbReference type="PROSITE" id="PS00221">
    <property type="entry name" value="MIP"/>
    <property type="match status" value="1"/>
</dbReference>
<dbReference type="OrthoDB" id="5976285at2759"/>
<name>A0A3M6UIS2_POCDA</name>
<keyword evidence="11" id="KW-1185">Reference proteome</keyword>
<keyword evidence="6 9" id="KW-1133">Transmembrane helix</keyword>
<protein>
    <recommendedName>
        <fullName evidence="12">Aquaporin</fullName>
    </recommendedName>
</protein>
<dbReference type="PRINTS" id="PR00783">
    <property type="entry name" value="MINTRINSICP"/>
</dbReference>
<sequence>MYLSEGKMEFRSRKFWTEVFAEFLATLLFLFMVCGTVLPWNNTPPSVIHIAFSHGLSIATLAMAVFHISGGQLNPAVTISMMAVGRVSVLKAVFFIIAQCAGAICGAAIVYYMTPTDSIGSLGVTAPSNGVSTAQAFGVELMLTFILVFVIFAATDPNRGMAGYGVPLAIGICVFICLMHGIPSSGASLNPARSLGPAVVMNLWRDHWIYWVAPTVGGLLATCTYKLFFAQRRNNRNTLEDDNYNVELNDNDTSKFMISPL</sequence>
<evidence type="ECO:0000256" key="7">
    <source>
        <dbReference type="ARBA" id="ARBA00023136"/>
    </source>
</evidence>
<dbReference type="Proteomes" id="UP000275408">
    <property type="component" value="Unassembled WGS sequence"/>
</dbReference>
<evidence type="ECO:0000256" key="8">
    <source>
        <dbReference type="RuleBase" id="RU000477"/>
    </source>
</evidence>
<dbReference type="GO" id="GO:0015250">
    <property type="term" value="F:water channel activity"/>
    <property type="evidence" value="ECO:0007669"/>
    <property type="project" value="TreeGrafter"/>
</dbReference>
<dbReference type="InterPro" id="IPR034294">
    <property type="entry name" value="Aquaporin_transptr"/>
</dbReference>
<keyword evidence="4" id="KW-1003">Cell membrane</keyword>
<dbReference type="SUPFAM" id="SSF81338">
    <property type="entry name" value="Aquaporin-like"/>
    <property type="match status" value="1"/>
</dbReference>
<keyword evidence="7 9" id="KW-0472">Membrane</keyword>
<proteinExistence type="inferred from homology"/>
<dbReference type="PANTHER" id="PTHR19139:SF199">
    <property type="entry name" value="MIP17260P"/>
    <property type="match status" value="1"/>
</dbReference>
<dbReference type="AlphaFoldDB" id="A0A3M6UIS2"/>
<evidence type="ECO:0000256" key="9">
    <source>
        <dbReference type="SAM" id="Phobius"/>
    </source>
</evidence>
<feature type="transmembrane region" description="Helical" evidence="9">
    <location>
        <begin position="161"/>
        <end position="182"/>
    </location>
</feature>
<dbReference type="PANTHER" id="PTHR19139">
    <property type="entry name" value="AQUAPORIN TRANSPORTER"/>
    <property type="match status" value="1"/>
</dbReference>
<dbReference type="Pfam" id="PF00230">
    <property type="entry name" value="MIP"/>
    <property type="match status" value="1"/>
</dbReference>
<organism evidence="10 11">
    <name type="scientific">Pocillopora damicornis</name>
    <name type="common">Cauliflower coral</name>
    <name type="synonym">Millepora damicornis</name>
    <dbReference type="NCBI Taxonomy" id="46731"/>
    <lineage>
        <taxon>Eukaryota</taxon>
        <taxon>Metazoa</taxon>
        <taxon>Cnidaria</taxon>
        <taxon>Anthozoa</taxon>
        <taxon>Hexacorallia</taxon>
        <taxon>Scleractinia</taxon>
        <taxon>Astrocoeniina</taxon>
        <taxon>Pocilloporidae</taxon>
        <taxon>Pocillopora</taxon>
    </lineage>
</organism>
<dbReference type="Gene3D" id="1.20.1080.10">
    <property type="entry name" value="Glycerol uptake facilitator protein"/>
    <property type="match status" value="1"/>
</dbReference>
<dbReference type="GO" id="GO:0005886">
    <property type="term" value="C:plasma membrane"/>
    <property type="evidence" value="ECO:0007669"/>
    <property type="project" value="UniProtKB-SubCell"/>
</dbReference>
<dbReference type="InterPro" id="IPR023271">
    <property type="entry name" value="Aquaporin-like"/>
</dbReference>
<dbReference type="CDD" id="cd00333">
    <property type="entry name" value="MIP"/>
    <property type="match status" value="1"/>
</dbReference>
<feature type="transmembrane region" description="Helical" evidence="9">
    <location>
        <begin position="208"/>
        <end position="228"/>
    </location>
</feature>
<comment type="subcellular location">
    <subcellularLocation>
        <location evidence="1">Cell membrane</location>
        <topology evidence="1">Multi-pass membrane protein</topology>
    </subcellularLocation>
</comment>
<evidence type="ECO:0000313" key="11">
    <source>
        <dbReference type="Proteomes" id="UP000275408"/>
    </source>
</evidence>
<accession>A0A3M6UIS2</accession>
<feature type="transmembrane region" description="Helical" evidence="9">
    <location>
        <begin position="20"/>
        <end position="40"/>
    </location>
</feature>
<keyword evidence="5 8" id="KW-0812">Transmembrane</keyword>
<evidence type="ECO:0000256" key="6">
    <source>
        <dbReference type="ARBA" id="ARBA00022989"/>
    </source>
</evidence>
<feature type="transmembrane region" description="Helical" evidence="9">
    <location>
        <begin position="46"/>
        <end position="68"/>
    </location>
</feature>
<evidence type="ECO:0000256" key="5">
    <source>
        <dbReference type="ARBA" id="ARBA00022692"/>
    </source>
</evidence>
<reference evidence="10 11" key="1">
    <citation type="journal article" date="2018" name="Sci. Rep.">
        <title>Comparative analysis of the Pocillopora damicornis genome highlights role of immune system in coral evolution.</title>
        <authorList>
            <person name="Cunning R."/>
            <person name="Bay R.A."/>
            <person name="Gillette P."/>
            <person name="Baker A.C."/>
            <person name="Traylor-Knowles N."/>
        </authorList>
    </citation>
    <scope>NUCLEOTIDE SEQUENCE [LARGE SCALE GENOMIC DNA]</scope>
    <source>
        <strain evidence="10">RSMAS</strain>
        <tissue evidence="10">Whole animal</tissue>
    </source>
</reference>
<comment type="similarity">
    <text evidence="2 8">Belongs to the MIP/aquaporin (TC 1.A.8) family.</text>
</comment>
<dbReference type="NCBIfam" id="TIGR00861">
    <property type="entry name" value="MIP"/>
    <property type="match status" value="1"/>
</dbReference>
<evidence type="ECO:0008006" key="12">
    <source>
        <dbReference type="Google" id="ProtNLM"/>
    </source>
</evidence>
<evidence type="ECO:0000256" key="1">
    <source>
        <dbReference type="ARBA" id="ARBA00004651"/>
    </source>
</evidence>
<keyword evidence="3 8" id="KW-0813">Transport</keyword>